<feature type="compositionally biased region" description="Basic residues" evidence="1">
    <location>
        <begin position="56"/>
        <end position="73"/>
    </location>
</feature>
<sequence length="229" mass="26517">TLTSAPSAKRKRAPASSKRVSKARSKSAYEEDDDDYDDNDSGNDDEYAPSPPLAPKSRKQRQMGRARQHRTKRPTPTPSGASHPRIEDSHTPAKKRQRMAPESRNLQSDSPELLEAIANTCVETCDFMCPVCDWEQVNKRMPDYQRHLRTHLRPDRDDKTRGWWCKGVRVEERDRFDARCMKNHVKRVADDAEPYWFHDHMRIGGCCQTFSRRDALKRHIANPNVRCMG</sequence>
<gene>
    <name evidence="2" type="ORF">F5878DRAFT_514865</name>
</gene>
<protein>
    <submittedName>
        <fullName evidence="2">Uncharacterized protein</fullName>
    </submittedName>
</protein>
<accession>A0AA38PH26</accession>
<keyword evidence="3" id="KW-1185">Reference proteome</keyword>
<evidence type="ECO:0000313" key="2">
    <source>
        <dbReference type="EMBL" id="KAJ3842812.1"/>
    </source>
</evidence>
<evidence type="ECO:0000313" key="3">
    <source>
        <dbReference type="Proteomes" id="UP001163846"/>
    </source>
</evidence>
<organism evidence="2 3">
    <name type="scientific">Lentinula raphanica</name>
    <dbReference type="NCBI Taxonomy" id="153919"/>
    <lineage>
        <taxon>Eukaryota</taxon>
        <taxon>Fungi</taxon>
        <taxon>Dikarya</taxon>
        <taxon>Basidiomycota</taxon>
        <taxon>Agaricomycotina</taxon>
        <taxon>Agaricomycetes</taxon>
        <taxon>Agaricomycetidae</taxon>
        <taxon>Agaricales</taxon>
        <taxon>Marasmiineae</taxon>
        <taxon>Omphalotaceae</taxon>
        <taxon>Lentinula</taxon>
    </lineage>
</organism>
<feature type="region of interest" description="Disordered" evidence="1">
    <location>
        <begin position="1"/>
        <end position="110"/>
    </location>
</feature>
<dbReference type="EMBL" id="MU805994">
    <property type="protein sequence ID" value="KAJ3842812.1"/>
    <property type="molecule type" value="Genomic_DNA"/>
</dbReference>
<feature type="non-terminal residue" evidence="2">
    <location>
        <position position="1"/>
    </location>
</feature>
<feature type="non-terminal residue" evidence="2">
    <location>
        <position position="229"/>
    </location>
</feature>
<dbReference type="AlphaFoldDB" id="A0AA38PH26"/>
<evidence type="ECO:0000256" key="1">
    <source>
        <dbReference type="SAM" id="MobiDB-lite"/>
    </source>
</evidence>
<name>A0AA38PH26_9AGAR</name>
<comment type="caution">
    <text evidence="2">The sequence shown here is derived from an EMBL/GenBank/DDBJ whole genome shotgun (WGS) entry which is preliminary data.</text>
</comment>
<dbReference type="Proteomes" id="UP001163846">
    <property type="component" value="Unassembled WGS sequence"/>
</dbReference>
<proteinExistence type="predicted"/>
<feature type="compositionally biased region" description="Acidic residues" evidence="1">
    <location>
        <begin position="30"/>
        <end position="47"/>
    </location>
</feature>
<feature type="compositionally biased region" description="Basic residues" evidence="1">
    <location>
        <begin position="8"/>
        <end position="25"/>
    </location>
</feature>
<reference evidence="2" key="1">
    <citation type="submission" date="2022-08" db="EMBL/GenBank/DDBJ databases">
        <authorList>
            <consortium name="DOE Joint Genome Institute"/>
            <person name="Min B."/>
            <person name="Riley R."/>
            <person name="Sierra-Patev S."/>
            <person name="Naranjo-Ortiz M."/>
            <person name="Looney B."/>
            <person name="Konkel Z."/>
            <person name="Slot J.C."/>
            <person name="Sakamoto Y."/>
            <person name="Steenwyk J.L."/>
            <person name="Rokas A."/>
            <person name="Carro J."/>
            <person name="Camarero S."/>
            <person name="Ferreira P."/>
            <person name="Molpeceres G."/>
            <person name="Ruiz-Duenas F.J."/>
            <person name="Serrano A."/>
            <person name="Henrissat B."/>
            <person name="Drula E."/>
            <person name="Hughes K.W."/>
            <person name="Mata J.L."/>
            <person name="Ishikawa N.K."/>
            <person name="Vargas-Isla R."/>
            <person name="Ushijima S."/>
            <person name="Smith C.A."/>
            <person name="Ahrendt S."/>
            <person name="Andreopoulos W."/>
            <person name="He G."/>
            <person name="Labutti K."/>
            <person name="Lipzen A."/>
            <person name="Ng V."/>
            <person name="Sandor L."/>
            <person name="Barry K."/>
            <person name="Martinez A.T."/>
            <person name="Xiao Y."/>
            <person name="Gibbons J.G."/>
            <person name="Terashima K."/>
            <person name="Hibbett D.S."/>
            <person name="Grigoriev I.V."/>
        </authorList>
    </citation>
    <scope>NUCLEOTIDE SEQUENCE</scope>
    <source>
        <strain evidence="2">TFB9207</strain>
    </source>
</reference>